<proteinExistence type="predicted"/>
<accession>A0ACC0BCZ7</accession>
<gene>
    <name evidence="1" type="ORF">M9H77_10831</name>
</gene>
<dbReference type="EMBL" id="CM044703">
    <property type="protein sequence ID" value="KAI5670467.1"/>
    <property type="molecule type" value="Genomic_DNA"/>
</dbReference>
<organism evidence="1 2">
    <name type="scientific">Catharanthus roseus</name>
    <name type="common">Madagascar periwinkle</name>
    <name type="synonym">Vinca rosea</name>
    <dbReference type="NCBI Taxonomy" id="4058"/>
    <lineage>
        <taxon>Eukaryota</taxon>
        <taxon>Viridiplantae</taxon>
        <taxon>Streptophyta</taxon>
        <taxon>Embryophyta</taxon>
        <taxon>Tracheophyta</taxon>
        <taxon>Spermatophyta</taxon>
        <taxon>Magnoliopsida</taxon>
        <taxon>eudicotyledons</taxon>
        <taxon>Gunneridae</taxon>
        <taxon>Pentapetalae</taxon>
        <taxon>asterids</taxon>
        <taxon>lamiids</taxon>
        <taxon>Gentianales</taxon>
        <taxon>Apocynaceae</taxon>
        <taxon>Rauvolfioideae</taxon>
        <taxon>Vinceae</taxon>
        <taxon>Catharanthinae</taxon>
        <taxon>Catharanthus</taxon>
    </lineage>
</organism>
<keyword evidence="2" id="KW-1185">Reference proteome</keyword>
<evidence type="ECO:0000313" key="2">
    <source>
        <dbReference type="Proteomes" id="UP001060085"/>
    </source>
</evidence>
<dbReference type="Proteomes" id="UP001060085">
    <property type="component" value="Linkage Group LG03"/>
</dbReference>
<reference evidence="2" key="1">
    <citation type="journal article" date="2023" name="Nat. Plants">
        <title>Single-cell RNA sequencing provides a high-resolution roadmap for understanding the multicellular compartmentation of specialized metabolism.</title>
        <authorList>
            <person name="Sun S."/>
            <person name="Shen X."/>
            <person name="Li Y."/>
            <person name="Li Y."/>
            <person name="Wang S."/>
            <person name="Li R."/>
            <person name="Zhang H."/>
            <person name="Shen G."/>
            <person name="Guo B."/>
            <person name="Wei J."/>
            <person name="Xu J."/>
            <person name="St-Pierre B."/>
            <person name="Chen S."/>
            <person name="Sun C."/>
        </authorList>
    </citation>
    <scope>NUCLEOTIDE SEQUENCE [LARGE SCALE GENOMIC DNA]</scope>
</reference>
<name>A0ACC0BCZ7_CATRO</name>
<comment type="caution">
    <text evidence="1">The sequence shown here is derived from an EMBL/GenBank/DDBJ whole genome shotgun (WGS) entry which is preliminary data.</text>
</comment>
<evidence type="ECO:0000313" key="1">
    <source>
        <dbReference type="EMBL" id="KAI5670467.1"/>
    </source>
</evidence>
<protein>
    <submittedName>
        <fullName evidence="1">Uncharacterized protein</fullName>
    </submittedName>
</protein>
<sequence length="405" mass="44827">MLSRRLAHPLYKYQEKRDASINQASEIEPTKLSMPGATASFMAKSPVFTPSPRLSPIFRKTSTALSPSPSSPRSPLSPFKLRLPKLYQSNLIDDRRNIINSNTNTPLLKRKRPARIDIPPLSFQAIAEHQLRTDKERLHEVEADGEGYAVYCKRGKKRAAMEDRYSVAVGVGGDSHQAIFGVFDGHGGSKAAEFAAKNLSGNIMNEVTRSNRERIEETIKEGYLITDAEFLKEDISGGTCCVTALIQQGNVFVSNAGDCRAVMSRGGVAEALTVDHRPSRQEERARIESLGGYVDCCNGVWRIQGSLAVSRGIGDRTLKEWVIAEPYTKMLEIKPECEFLILGSDGLWDKVDNQEAVDVVRPLCVGPDNSDPYIACRRLVDLSLERGSMDDITVMIIKLSHFVAQ</sequence>